<feature type="transmembrane region" description="Helical" evidence="1">
    <location>
        <begin position="53"/>
        <end position="83"/>
    </location>
</feature>
<dbReference type="InterPro" id="IPR032531">
    <property type="entry name" value="DUF4956"/>
</dbReference>
<evidence type="ECO:0000313" key="2">
    <source>
        <dbReference type="EMBL" id="MBB5184935.1"/>
    </source>
</evidence>
<proteinExistence type="predicted"/>
<dbReference type="RefSeq" id="WP_183375352.1">
    <property type="nucleotide sequence ID" value="NZ_CAWVLV010000001.1"/>
</dbReference>
<keyword evidence="1" id="KW-0472">Membrane</keyword>
<dbReference type="EMBL" id="JACHHD010000008">
    <property type="protein sequence ID" value="MBB5184935.1"/>
    <property type="molecule type" value="Genomic_DNA"/>
</dbReference>
<keyword evidence="1" id="KW-0812">Transmembrane</keyword>
<name>A0A7W8D0E3_9FIRM</name>
<feature type="transmembrane region" description="Helical" evidence="1">
    <location>
        <begin position="103"/>
        <end position="136"/>
    </location>
</feature>
<organism evidence="2 3">
    <name type="scientific">Faecalicoccus acidiformans</name>
    <dbReference type="NCBI Taxonomy" id="915173"/>
    <lineage>
        <taxon>Bacteria</taxon>
        <taxon>Bacillati</taxon>
        <taxon>Bacillota</taxon>
        <taxon>Erysipelotrichia</taxon>
        <taxon>Erysipelotrichales</taxon>
        <taxon>Erysipelotrichaceae</taxon>
        <taxon>Faecalicoccus</taxon>
    </lineage>
</organism>
<evidence type="ECO:0000256" key="1">
    <source>
        <dbReference type="SAM" id="Phobius"/>
    </source>
</evidence>
<dbReference type="Proteomes" id="UP000521313">
    <property type="component" value="Unassembled WGS sequence"/>
</dbReference>
<feature type="transmembrane region" description="Helical" evidence="1">
    <location>
        <begin position="20"/>
        <end position="41"/>
    </location>
</feature>
<evidence type="ECO:0000313" key="3">
    <source>
        <dbReference type="Proteomes" id="UP000521313"/>
    </source>
</evidence>
<dbReference type="Pfam" id="PF16316">
    <property type="entry name" value="DUF4956"/>
    <property type="match status" value="1"/>
</dbReference>
<protein>
    <submittedName>
        <fullName evidence="2">Putative membrane protein YhiD involved in acid resistance</fullName>
    </submittedName>
</protein>
<dbReference type="AlphaFoldDB" id="A0A7W8D0E3"/>
<comment type="caution">
    <text evidence="2">The sequence shown here is derived from an EMBL/GenBank/DDBJ whole genome shotgun (WGS) entry which is preliminary data.</text>
</comment>
<gene>
    <name evidence="2" type="ORF">HNQ43_000982</name>
</gene>
<sequence>MGFNDIFNTDFLNQFPTQTLSQILITMGLAFILGISIAVIYKRTHTGVLYSADFGITLIAMCLITAMLIMCVVSNVVLSLGMVGALSIVRFRTAIKEPMDIVFLFWSLAGGIILAAGGYILAFVGSLLISLVLLCLRDRTYVHTPYLLILKVQDSQSAADLSKQIKDKTKKSRLKSRTAHKNEIELIYEVRIAPEEDLNIVSDLEKSDGIKEASLISYNGEFLG</sequence>
<keyword evidence="1" id="KW-1133">Transmembrane helix</keyword>
<accession>A0A7W8D0E3</accession>
<reference evidence="2 3" key="1">
    <citation type="submission" date="2020-08" db="EMBL/GenBank/DDBJ databases">
        <title>Genomic Encyclopedia of Type Strains, Phase IV (KMG-IV): sequencing the most valuable type-strain genomes for metagenomic binning, comparative biology and taxonomic classification.</title>
        <authorList>
            <person name="Goeker M."/>
        </authorList>
    </citation>
    <scope>NUCLEOTIDE SEQUENCE [LARGE SCALE GENOMIC DNA]</scope>
    <source>
        <strain evidence="2 3">DSM 26963</strain>
    </source>
</reference>